<dbReference type="InterPro" id="IPR000515">
    <property type="entry name" value="MetI-like"/>
</dbReference>
<dbReference type="Pfam" id="PF00528">
    <property type="entry name" value="BPD_transp_1"/>
    <property type="match status" value="1"/>
</dbReference>
<evidence type="ECO:0000256" key="5">
    <source>
        <dbReference type="ARBA" id="ARBA00022519"/>
    </source>
</evidence>
<feature type="transmembrane region" description="Helical" evidence="9">
    <location>
        <begin position="230"/>
        <end position="251"/>
    </location>
</feature>
<evidence type="ECO:0000259" key="10">
    <source>
        <dbReference type="PROSITE" id="PS50928"/>
    </source>
</evidence>
<dbReference type="InterPro" id="IPR010065">
    <property type="entry name" value="AA_ABC_transptr_permease_3TM"/>
</dbReference>
<accession>A0ABT1CYJ6</accession>
<evidence type="ECO:0000256" key="4">
    <source>
        <dbReference type="ARBA" id="ARBA00022475"/>
    </source>
</evidence>
<dbReference type="SUPFAM" id="SSF161098">
    <property type="entry name" value="MetI-like"/>
    <property type="match status" value="1"/>
</dbReference>
<dbReference type="InterPro" id="IPR043429">
    <property type="entry name" value="ArtM/GltK/GlnP/TcyL/YhdX-like"/>
</dbReference>
<dbReference type="PANTHER" id="PTHR30614:SF10">
    <property type="entry name" value="ARGININE ABC TRANSPORTER PERMEASE PROTEIN ARTM"/>
    <property type="match status" value="1"/>
</dbReference>
<feature type="domain" description="ABC transmembrane type-1" evidence="10">
    <location>
        <begin position="47"/>
        <end position="248"/>
    </location>
</feature>
<organism evidence="11 12">
    <name type="scientific">Hoeflea alexandrii</name>
    <dbReference type="NCBI Taxonomy" id="288436"/>
    <lineage>
        <taxon>Bacteria</taxon>
        <taxon>Pseudomonadati</taxon>
        <taxon>Pseudomonadota</taxon>
        <taxon>Alphaproteobacteria</taxon>
        <taxon>Hyphomicrobiales</taxon>
        <taxon>Rhizobiaceae</taxon>
        <taxon>Hoeflea</taxon>
    </lineage>
</organism>
<reference evidence="11 12" key="1">
    <citation type="submission" date="2020-01" db="EMBL/GenBank/DDBJ databases">
        <title>Genomes of bacteria type strains.</title>
        <authorList>
            <person name="Chen J."/>
            <person name="Zhu S."/>
            <person name="Yang J."/>
        </authorList>
    </citation>
    <scope>NUCLEOTIDE SEQUENCE [LARGE SCALE GENOMIC DNA]</scope>
    <source>
        <strain evidence="11 12">DSM 16655</strain>
    </source>
</reference>
<sequence>MGPETRSWREPHRLVLLAIGIGIIVFAAVNMRWDWLPRYSGRLVEGVGTTLWLLFLTSVLGFLLAVPLGLAQAAGPVWLSAPARMFCTVIRGTPLLLQLWLLYYGLGSLFAYWPEIRQSWAWPYLRSAWPYGVLALTLSFAGYEGEVMRGAFAGVPKGELEAGRAYGMSPLTVFRRIWLPRAIHRALPTLAGETVLQLKATPLVATITVVDVYAIISRVRQDTYLTYEPLLLLALIYMILTGILVLAFRWLEAKVPVKGG</sequence>
<evidence type="ECO:0000256" key="9">
    <source>
        <dbReference type="RuleBase" id="RU363032"/>
    </source>
</evidence>
<dbReference type="Gene3D" id="1.10.3720.10">
    <property type="entry name" value="MetI-like"/>
    <property type="match status" value="1"/>
</dbReference>
<proteinExistence type="inferred from homology"/>
<evidence type="ECO:0000256" key="1">
    <source>
        <dbReference type="ARBA" id="ARBA00004429"/>
    </source>
</evidence>
<keyword evidence="12" id="KW-1185">Reference proteome</keyword>
<keyword evidence="5" id="KW-0997">Cell inner membrane</keyword>
<dbReference type="PANTHER" id="PTHR30614">
    <property type="entry name" value="MEMBRANE COMPONENT OF AMINO ACID ABC TRANSPORTER"/>
    <property type="match status" value="1"/>
</dbReference>
<dbReference type="InterPro" id="IPR035906">
    <property type="entry name" value="MetI-like_sf"/>
</dbReference>
<evidence type="ECO:0000256" key="7">
    <source>
        <dbReference type="ARBA" id="ARBA00022989"/>
    </source>
</evidence>
<dbReference type="PROSITE" id="PS50928">
    <property type="entry name" value="ABC_TM1"/>
    <property type="match status" value="1"/>
</dbReference>
<evidence type="ECO:0000313" key="11">
    <source>
        <dbReference type="EMBL" id="MCO6410406.1"/>
    </source>
</evidence>
<feature type="transmembrane region" description="Helical" evidence="9">
    <location>
        <begin position="51"/>
        <end position="74"/>
    </location>
</feature>
<keyword evidence="7 9" id="KW-1133">Transmembrane helix</keyword>
<name>A0ABT1CYJ6_9HYPH</name>
<protein>
    <submittedName>
        <fullName evidence="11">ABC transporter permease subunit</fullName>
    </submittedName>
</protein>
<dbReference type="CDD" id="cd06261">
    <property type="entry name" value="TM_PBP2"/>
    <property type="match status" value="1"/>
</dbReference>
<comment type="caution">
    <text evidence="11">The sequence shown here is derived from an EMBL/GenBank/DDBJ whole genome shotgun (WGS) entry which is preliminary data.</text>
</comment>
<evidence type="ECO:0000313" key="12">
    <source>
        <dbReference type="Proteomes" id="UP001320715"/>
    </source>
</evidence>
<evidence type="ECO:0000256" key="8">
    <source>
        <dbReference type="ARBA" id="ARBA00023136"/>
    </source>
</evidence>
<dbReference type="RefSeq" id="WP_152009804.1">
    <property type="nucleotide sequence ID" value="NZ_CP159480.1"/>
</dbReference>
<keyword evidence="8 9" id="KW-0472">Membrane</keyword>
<dbReference type="EMBL" id="JAAAML010000004">
    <property type="protein sequence ID" value="MCO6410406.1"/>
    <property type="molecule type" value="Genomic_DNA"/>
</dbReference>
<feature type="transmembrane region" description="Helical" evidence="9">
    <location>
        <begin position="95"/>
        <end position="113"/>
    </location>
</feature>
<keyword evidence="6 9" id="KW-0812">Transmembrane</keyword>
<keyword evidence="3 9" id="KW-0813">Transport</keyword>
<gene>
    <name evidence="11" type="ORF">GTW23_19670</name>
</gene>
<evidence type="ECO:0000256" key="3">
    <source>
        <dbReference type="ARBA" id="ARBA00022448"/>
    </source>
</evidence>
<comment type="subcellular location">
    <subcellularLocation>
        <location evidence="1">Cell inner membrane</location>
        <topology evidence="1">Multi-pass membrane protein</topology>
    </subcellularLocation>
    <subcellularLocation>
        <location evidence="9">Cell membrane</location>
        <topology evidence="9">Multi-pass membrane protein</topology>
    </subcellularLocation>
</comment>
<dbReference type="Proteomes" id="UP001320715">
    <property type="component" value="Unassembled WGS sequence"/>
</dbReference>
<dbReference type="NCBIfam" id="TIGR01726">
    <property type="entry name" value="HEQRo_perm_3TM"/>
    <property type="match status" value="1"/>
</dbReference>
<feature type="transmembrane region" description="Helical" evidence="9">
    <location>
        <begin position="12"/>
        <end position="31"/>
    </location>
</feature>
<keyword evidence="4" id="KW-1003">Cell membrane</keyword>
<evidence type="ECO:0000256" key="6">
    <source>
        <dbReference type="ARBA" id="ARBA00022692"/>
    </source>
</evidence>
<evidence type="ECO:0000256" key="2">
    <source>
        <dbReference type="ARBA" id="ARBA00010072"/>
    </source>
</evidence>
<comment type="similarity">
    <text evidence="2">Belongs to the binding-protein-dependent transport system permease family. HisMQ subfamily.</text>
</comment>